<dbReference type="Proteomes" id="UP000217918">
    <property type="component" value="Unassembled WGS sequence"/>
</dbReference>
<accession>A0A2A3TXG8</accession>
<dbReference type="AlphaFoldDB" id="A0A2A3TXG8"/>
<dbReference type="RefSeq" id="WP_052415610.1">
    <property type="nucleotide sequence ID" value="NZ_BBOW01000069.1"/>
</dbReference>
<dbReference type="InterPro" id="IPR041242">
    <property type="entry name" value="HNHc_6"/>
</dbReference>
<reference evidence="1 2" key="1">
    <citation type="submission" date="2017-09" db="EMBL/GenBank/DDBJ databases">
        <title>Genome sequence of Lactobacillus brevis D7.</title>
        <authorList>
            <person name="Kwon M.-S."/>
            <person name="Lim S.K."/>
            <person name="Choi H.-J."/>
        </authorList>
    </citation>
    <scope>NUCLEOTIDE SEQUENCE [LARGE SCALE GENOMIC DNA]</scope>
    <source>
        <strain evidence="1 2">D7</strain>
    </source>
</reference>
<proteinExistence type="predicted"/>
<evidence type="ECO:0000313" key="2">
    <source>
        <dbReference type="Proteomes" id="UP000217918"/>
    </source>
</evidence>
<sequence>MQLFLPVEKDSDGKLLINLSDVDPPTRRIIAGNVGQLAEIKFDDGRHITIDQRKKIFALLGEIDQWTGNFTMDITERQMKQLFISEKGLDEEFSFSDCSLKLASEFIEFLIGACFEYDIPFAGKTLDAIREQYGWDMFCIKYHRCMICNQPADIAHVHAVGIGRDRNHISHIGNYVMALCRRHHQEQHRVGIKSFMKENQLKGVKVTPEIAKMLRLGNWQQEQGQNLRFINAE</sequence>
<comment type="caution">
    <text evidence="1">The sequence shown here is derived from an EMBL/GenBank/DDBJ whole genome shotgun (WGS) entry which is preliminary data.</text>
</comment>
<name>A0A2A3TXG8_LEVBR</name>
<evidence type="ECO:0008006" key="3">
    <source>
        <dbReference type="Google" id="ProtNLM"/>
    </source>
</evidence>
<evidence type="ECO:0000313" key="1">
    <source>
        <dbReference type="EMBL" id="PBQ23399.1"/>
    </source>
</evidence>
<dbReference type="EMBL" id="NVYO01000001">
    <property type="protein sequence ID" value="PBQ23399.1"/>
    <property type="molecule type" value="Genomic_DNA"/>
</dbReference>
<organism evidence="1 2">
    <name type="scientific">Levilactobacillus brevis</name>
    <name type="common">Lactobacillus brevis</name>
    <dbReference type="NCBI Taxonomy" id="1580"/>
    <lineage>
        <taxon>Bacteria</taxon>
        <taxon>Bacillati</taxon>
        <taxon>Bacillota</taxon>
        <taxon>Bacilli</taxon>
        <taxon>Lactobacillales</taxon>
        <taxon>Lactobacillaceae</taxon>
        <taxon>Levilactobacillus</taxon>
    </lineage>
</organism>
<gene>
    <name evidence="1" type="ORF">CNR29_05025</name>
</gene>
<protein>
    <recommendedName>
        <fullName evidence="3">DUF968 domain-containing protein</fullName>
    </recommendedName>
</protein>
<dbReference type="Pfam" id="PF16784">
    <property type="entry name" value="HNHc_6"/>
    <property type="match status" value="1"/>
</dbReference>